<dbReference type="InterPro" id="IPR013083">
    <property type="entry name" value="Znf_RING/FYVE/PHD"/>
</dbReference>
<proteinExistence type="predicted"/>
<dbReference type="Gene3D" id="3.30.40.10">
    <property type="entry name" value="Zinc/RING finger domain, C3HC4 (zinc finger)"/>
    <property type="match status" value="1"/>
</dbReference>
<dbReference type="CDD" id="cd16650">
    <property type="entry name" value="SP-RING_PIAS-like"/>
    <property type="match status" value="1"/>
</dbReference>
<evidence type="ECO:0000256" key="4">
    <source>
        <dbReference type="PROSITE-ProRule" id="PRU00452"/>
    </source>
</evidence>
<sequence length="528" mass="59770">MNSYQTQASPSSVIVSSRDKRRIGLKPDQIKGKPLFVPGNMKSAPVNQYAGLWMRDSSKGKAKQDYKFIERILEFSEAQVSYFCKFFKLEQEGITQIIRFVSCIKDDELAMNVNAMINYIKSWPDPNKVPKPTHQKQKSVFSLRNEANNFENGQSKRSSFFSSSSTSPQDSYNINNSNKNSANSYSASPTPAYSQDHNQTPFFRASPNSKSPSSPITPQLINPYFSLAKDIRYSEIKEISRILINGISEITFDFPPNNQHFFLSLFNNNNNGNNNANFNLVGNFPQVRWPISLQISINDNIIKAAGTELINSFIDVSELNPKTLKFINQSPTDQIVVLIISANYKNYDQIAQSLQLIDVNELGGNNFSKSPMPNMQSNIIHPVNCLFCPITAKLMKYPGRGIQCQHQQCFDAKTYLKIMNRSGRNFCPICQKKIELNELALSKSALDAVNKIRNENSSNYLSPSRESSPLDNFSNVNEMNKEEDTANNDIKLIGFTNDDIGFPNDQYFPEIGEPFSFELDNMPFSNEY</sequence>
<dbReference type="Pfam" id="PF02891">
    <property type="entry name" value="zf-MIZ"/>
    <property type="match status" value="1"/>
</dbReference>
<accession>A0ABR2L6E3</accession>
<reference evidence="7 8" key="1">
    <citation type="submission" date="2024-04" db="EMBL/GenBank/DDBJ databases">
        <title>Tritrichomonas musculus Genome.</title>
        <authorList>
            <person name="Alves-Ferreira E."/>
            <person name="Grigg M."/>
            <person name="Lorenzi H."/>
            <person name="Galac M."/>
        </authorList>
    </citation>
    <scope>NUCLEOTIDE SEQUENCE [LARGE SCALE GENOMIC DNA]</scope>
    <source>
        <strain evidence="7 8">EAF2021</strain>
    </source>
</reference>
<dbReference type="PANTHER" id="PTHR10782:SF4">
    <property type="entry name" value="TONALLI, ISOFORM E"/>
    <property type="match status" value="1"/>
</dbReference>
<evidence type="ECO:0000256" key="1">
    <source>
        <dbReference type="ARBA" id="ARBA00022723"/>
    </source>
</evidence>
<dbReference type="Proteomes" id="UP001470230">
    <property type="component" value="Unassembled WGS sequence"/>
</dbReference>
<keyword evidence="8" id="KW-1185">Reference proteome</keyword>
<gene>
    <name evidence="7" type="ORF">M9Y10_000873</name>
</gene>
<evidence type="ECO:0000259" key="6">
    <source>
        <dbReference type="PROSITE" id="PS51044"/>
    </source>
</evidence>
<feature type="domain" description="SP-RING-type" evidence="6">
    <location>
        <begin position="368"/>
        <end position="459"/>
    </location>
</feature>
<keyword evidence="1" id="KW-0479">Metal-binding</keyword>
<evidence type="ECO:0000256" key="2">
    <source>
        <dbReference type="ARBA" id="ARBA00022771"/>
    </source>
</evidence>
<dbReference type="PANTHER" id="PTHR10782">
    <property type="entry name" value="ZINC FINGER MIZ DOMAIN-CONTAINING PROTEIN"/>
    <property type="match status" value="1"/>
</dbReference>
<dbReference type="PROSITE" id="PS51044">
    <property type="entry name" value="ZF_SP_RING"/>
    <property type="match status" value="1"/>
</dbReference>
<evidence type="ECO:0000313" key="7">
    <source>
        <dbReference type="EMBL" id="KAK8898581.1"/>
    </source>
</evidence>
<evidence type="ECO:0000313" key="8">
    <source>
        <dbReference type="Proteomes" id="UP001470230"/>
    </source>
</evidence>
<evidence type="ECO:0000256" key="5">
    <source>
        <dbReference type="SAM" id="MobiDB-lite"/>
    </source>
</evidence>
<evidence type="ECO:0000256" key="3">
    <source>
        <dbReference type="ARBA" id="ARBA00022833"/>
    </source>
</evidence>
<dbReference type="EMBL" id="JAPFFF010000001">
    <property type="protein sequence ID" value="KAK8898581.1"/>
    <property type="molecule type" value="Genomic_DNA"/>
</dbReference>
<comment type="caution">
    <text evidence="7">The sequence shown here is derived from an EMBL/GenBank/DDBJ whole genome shotgun (WGS) entry which is preliminary data.</text>
</comment>
<feature type="compositionally biased region" description="Low complexity" evidence="5">
    <location>
        <begin position="158"/>
        <end position="188"/>
    </location>
</feature>
<dbReference type="InterPro" id="IPR004181">
    <property type="entry name" value="Znf_MIZ"/>
</dbReference>
<keyword evidence="3" id="KW-0862">Zinc</keyword>
<feature type="compositionally biased region" description="Polar residues" evidence="5">
    <location>
        <begin position="189"/>
        <end position="215"/>
    </location>
</feature>
<keyword evidence="2 4" id="KW-0863">Zinc-finger</keyword>
<protein>
    <recommendedName>
        <fullName evidence="6">SP-RING-type domain-containing protein</fullName>
    </recommendedName>
</protein>
<name>A0ABR2L6E3_9EUKA</name>
<organism evidence="7 8">
    <name type="scientific">Tritrichomonas musculus</name>
    <dbReference type="NCBI Taxonomy" id="1915356"/>
    <lineage>
        <taxon>Eukaryota</taxon>
        <taxon>Metamonada</taxon>
        <taxon>Parabasalia</taxon>
        <taxon>Tritrichomonadida</taxon>
        <taxon>Tritrichomonadidae</taxon>
        <taxon>Tritrichomonas</taxon>
    </lineage>
</organism>
<feature type="region of interest" description="Disordered" evidence="5">
    <location>
        <begin position="151"/>
        <end position="215"/>
    </location>
</feature>